<dbReference type="GO" id="GO:0005666">
    <property type="term" value="C:RNA polymerase III complex"/>
    <property type="evidence" value="ECO:0007669"/>
    <property type="project" value="UniProtKB-UniRule"/>
</dbReference>
<dbReference type="EMBL" id="LFMY01000001">
    <property type="protein sequence ID" value="OKL64006.1"/>
    <property type="molecule type" value="Genomic_DNA"/>
</dbReference>
<dbReference type="OrthoDB" id="272392at2759"/>
<dbReference type="RefSeq" id="XP_020124127.1">
    <property type="nucleotide sequence ID" value="XM_020260150.1"/>
</dbReference>
<dbReference type="STRING" id="1441469.A0A225B9D1"/>
<protein>
    <recommendedName>
        <fullName evidence="1">DNA-directed RNA polymerase III subunit RPC3</fullName>
        <shortName evidence="1">RNA polymerase III subunit C3</shortName>
    </recommendedName>
</protein>
<dbReference type="InterPro" id="IPR039748">
    <property type="entry name" value="RPC3"/>
</dbReference>
<comment type="caution">
    <text evidence="2">The sequence shown here is derived from an EMBL/GenBank/DDBJ whole genome shotgun (WGS) entry which is preliminary data.</text>
</comment>
<evidence type="ECO:0000313" key="2">
    <source>
        <dbReference type="EMBL" id="OKL64006.1"/>
    </source>
</evidence>
<accession>A0A225B9D1</accession>
<name>A0A225B9D1_TALAT</name>
<dbReference type="GeneID" id="31000108"/>
<comment type="function">
    <text evidence="1">DNA-dependent RNA polymerase catalyzes the transcription of DNA into RNA using the four ribonucleoside triphosphates as substrates. Specific core component of RNA polymerase III which synthesizes small RNAs, such as 5S rRNA and tRNAs.</text>
</comment>
<dbReference type="Proteomes" id="UP000214365">
    <property type="component" value="Unassembled WGS sequence"/>
</dbReference>
<comment type="subunit">
    <text evidence="1">Component of the RNA polymerase III (Pol III) complex consisting of 17 subunits.</text>
</comment>
<comment type="similarity">
    <text evidence="1">Belongs to the RNA polymerase beta chain family.</text>
</comment>
<dbReference type="PANTHER" id="PTHR12949">
    <property type="entry name" value="RNA POLYMERASE III DNA DIRECTED -RELATED"/>
    <property type="match status" value="1"/>
</dbReference>
<dbReference type="AlphaFoldDB" id="A0A225B9D1"/>
<gene>
    <name evidence="2" type="ORF">UA08_00353</name>
</gene>
<sequence>MPMDGFVDFQEIPTGEPRNVHGIVFLWYFEPDRVIRNLLEDTYKVMSRMLQRREFEKSRIQILLEKAERSEIKGNEEKYLTEFELMHLKQWKKKKALFWAMIVQFSEVVLRSL</sequence>
<reference evidence="2 3" key="1">
    <citation type="submission" date="2015-06" db="EMBL/GenBank/DDBJ databases">
        <title>Talaromyces atroroseus IBT 11181 draft genome.</title>
        <authorList>
            <person name="Rasmussen K.B."/>
            <person name="Rasmussen S."/>
            <person name="Petersen B."/>
            <person name="Sicheritz-Ponten T."/>
            <person name="Mortensen U.H."/>
            <person name="Thrane U."/>
        </authorList>
    </citation>
    <scope>NUCLEOTIDE SEQUENCE [LARGE SCALE GENOMIC DNA]</scope>
    <source>
        <strain evidence="2 3">IBT 11181</strain>
    </source>
</reference>
<proteinExistence type="inferred from homology"/>
<organism evidence="2 3">
    <name type="scientific">Talaromyces atroroseus</name>
    <dbReference type="NCBI Taxonomy" id="1441469"/>
    <lineage>
        <taxon>Eukaryota</taxon>
        <taxon>Fungi</taxon>
        <taxon>Dikarya</taxon>
        <taxon>Ascomycota</taxon>
        <taxon>Pezizomycotina</taxon>
        <taxon>Eurotiomycetes</taxon>
        <taxon>Eurotiomycetidae</taxon>
        <taxon>Eurotiales</taxon>
        <taxon>Trichocomaceae</taxon>
        <taxon>Talaromyces</taxon>
        <taxon>Talaromyces sect. Trachyspermi</taxon>
    </lineage>
</organism>
<keyword evidence="3" id="KW-1185">Reference proteome</keyword>
<keyword evidence="1" id="KW-0539">Nucleus</keyword>
<dbReference type="GO" id="GO:0003697">
    <property type="term" value="F:single-stranded DNA binding"/>
    <property type="evidence" value="ECO:0007669"/>
    <property type="project" value="UniProtKB-UniRule"/>
</dbReference>
<comment type="subcellular location">
    <subcellularLocation>
        <location evidence="1">Nucleus</location>
    </subcellularLocation>
</comment>
<keyword evidence="1 2" id="KW-0240">DNA-directed RNA polymerase</keyword>
<evidence type="ECO:0000256" key="1">
    <source>
        <dbReference type="RuleBase" id="RU367076"/>
    </source>
</evidence>
<keyword evidence="1" id="KW-0804">Transcription</keyword>
<evidence type="ECO:0000313" key="3">
    <source>
        <dbReference type="Proteomes" id="UP000214365"/>
    </source>
</evidence>
<dbReference type="PANTHER" id="PTHR12949:SF0">
    <property type="entry name" value="DNA-DIRECTED RNA POLYMERASE III SUBUNIT RPC3"/>
    <property type="match status" value="1"/>
</dbReference>